<reference evidence="4" key="1">
    <citation type="submission" date="2020-05" db="EMBL/GenBank/DDBJ databases">
        <title>Mycena genomes resolve the evolution of fungal bioluminescence.</title>
        <authorList>
            <person name="Tsai I.J."/>
        </authorList>
    </citation>
    <scope>NUCLEOTIDE SEQUENCE</scope>
    <source>
        <strain evidence="4">CCC161011</strain>
    </source>
</reference>
<evidence type="ECO:0000256" key="2">
    <source>
        <dbReference type="SAM" id="Phobius"/>
    </source>
</evidence>
<evidence type="ECO:0000256" key="1">
    <source>
        <dbReference type="SAM" id="MobiDB-lite"/>
    </source>
</evidence>
<evidence type="ECO:0000313" key="4">
    <source>
        <dbReference type="EMBL" id="KAF7362508.1"/>
    </source>
</evidence>
<keyword evidence="2" id="KW-1133">Transmembrane helix</keyword>
<dbReference type="InterPro" id="IPR022703">
    <property type="entry name" value="DUF3533"/>
</dbReference>
<gene>
    <name evidence="4" type="ORF">MVEN_00598500</name>
</gene>
<dbReference type="OrthoDB" id="2140105at2759"/>
<dbReference type="EMBL" id="JACAZI010000004">
    <property type="protein sequence ID" value="KAF7362508.1"/>
    <property type="molecule type" value="Genomic_DNA"/>
</dbReference>
<comment type="caution">
    <text evidence="4">The sequence shown here is derived from an EMBL/GenBank/DDBJ whole genome shotgun (WGS) entry which is preliminary data.</text>
</comment>
<dbReference type="InterPro" id="IPR053001">
    <property type="entry name" value="MNNG_permease-like"/>
</dbReference>
<evidence type="ECO:0000259" key="3">
    <source>
        <dbReference type="Pfam" id="PF12051"/>
    </source>
</evidence>
<sequence>MRNPLPNFGPIDSPPRDGRLSVLFLPSMEDALPKVAHQESTWDQQTPDPPVPFSESTTLEPEDPFSAQFLDESLSPARVMYLKIVVAGVTVLGLVVFGVCAIYWGSIWRTPHHTVAGWIVDFDGGFVGENVVASLLGTNQGLTGIAWEVVSETQFPQGLSQVRNAIIEERAWIVVAISAGASSNLTVALSEIDKSYNPSLAITFLASEARSEVEYRNIIIPLVSSQLDKISRAFALEFAPIISQTFNTTELLSKAPQTVTEPISYTIDNVRPFDVPVASAVTFAGLIYLLILSFFMLLVSNGARLASGLEQRLTLGSLIRVRLLTCFMGYFFVTLFYTLLSRAFQLPFNNRFGGAGFLLFWMLNWVGMLACGLVLEALTTIVTVRFIPLFLIFWIISNMSVSGYPLEVLPHLYRYGYVYPFYNISRGGANYYLWYQERMYVRPFIIHSAYIRTTTAVD</sequence>
<evidence type="ECO:0000313" key="5">
    <source>
        <dbReference type="Proteomes" id="UP000620124"/>
    </source>
</evidence>
<organism evidence="4 5">
    <name type="scientific">Mycena venus</name>
    <dbReference type="NCBI Taxonomy" id="2733690"/>
    <lineage>
        <taxon>Eukaryota</taxon>
        <taxon>Fungi</taxon>
        <taxon>Dikarya</taxon>
        <taxon>Basidiomycota</taxon>
        <taxon>Agaricomycotina</taxon>
        <taxon>Agaricomycetes</taxon>
        <taxon>Agaricomycetidae</taxon>
        <taxon>Agaricales</taxon>
        <taxon>Marasmiineae</taxon>
        <taxon>Mycenaceae</taxon>
        <taxon>Mycena</taxon>
    </lineage>
</organism>
<accession>A0A8H6YJS6</accession>
<dbReference type="Proteomes" id="UP000620124">
    <property type="component" value="Unassembled WGS sequence"/>
</dbReference>
<keyword evidence="2" id="KW-0812">Transmembrane</keyword>
<feature type="transmembrane region" description="Helical" evidence="2">
    <location>
        <begin position="319"/>
        <end position="340"/>
    </location>
</feature>
<protein>
    <submittedName>
        <fullName evidence="4">DUF3533 domain-containing protein</fullName>
    </submittedName>
</protein>
<feature type="transmembrane region" description="Helical" evidence="2">
    <location>
        <begin position="80"/>
        <end position="104"/>
    </location>
</feature>
<name>A0A8H6YJS6_9AGAR</name>
<keyword evidence="5" id="KW-1185">Reference proteome</keyword>
<dbReference type="AlphaFoldDB" id="A0A8H6YJS6"/>
<feature type="domain" description="DUF3533" evidence="3">
    <location>
        <begin position="91"/>
        <end position="426"/>
    </location>
</feature>
<dbReference type="PANTHER" id="PTHR34814">
    <property type="entry name" value="NITROSOGUANIDINE RESISTANCE PROTEIN SNG1"/>
    <property type="match status" value="1"/>
</dbReference>
<keyword evidence="2" id="KW-0472">Membrane</keyword>
<feature type="transmembrane region" description="Helical" evidence="2">
    <location>
        <begin position="277"/>
        <end position="299"/>
    </location>
</feature>
<dbReference type="GO" id="GO:0016020">
    <property type="term" value="C:membrane"/>
    <property type="evidence" value="ECO:0007669"/>
    <property type="project" value="TreeGrafter"/>
</dbReference>
<dbReference type="Pfam" id="PF12051">
    <property type="entry name" value="DUF3533"/>
    <property type="match status" value="1"/>
</dbReference>
<proteinExistence type="predicted"/>
<dbReference type="PANTHER" id="PTHR34814:SF1">
    <property type="entry name" value="NITROSOGUANIDINE RESISTANCE PROTEIN SNG1"/>
    <property type="match status" value="1"/>
</dbReference>
<feature type="transmembrane region" description="Helical" evidence="2">
    <location>
        <begin position="352"/>
        <end position="375"/>
    </location>
</feature>
<feature type="transmembrane region" description="Helical" evidence="2">
    <location>
        <begin position="387"/>
        <end position="406"/>
    </location>
</feature>
<feature type="region of interest" description="Disordered" evidence="1">
    <location>
        <begin position="35"/>
        <end position="58"/>
    </location>
</feature>